<reference evidence="1" key="1">
    <citation type="submission" date="2016-10" db="EMBL/GenBank/DDBJ databases">
        <authorList>
            <person name="Varghese N."/>
            <person name="Submissions S."/>
        </authorList>
    </citation>
    <scope>NUCLEOTIDE SEQUENCE [LARGE SCALE GENOMIC DNA]</scope>
    <source>
        <strain evidence="1">YR281</strain>
    </source>
</reference>
<dbReference type="NCBIfam" id="NF003814">
    <property type="entry name" value="PRK05406.1-3"/>
    <property type="match status" value="1"/>
</dbReference>
<dbReference type="EMBL" id="FNDI01000003">
    <property type="protein sequence ID" value="SDH24085.1"/>
    <property type="molecule type" value="Genomic_DNA"/>
</dbReference>
<dbReference type="Pfam" id="PF03746">
    <property type="entry name" value="LamB_YcsF"/>
    <property type="match status" value="1"/>
</dbReference>
<keyword evidence="2" id="KW-1185">Reference proteome</keyword>
<accession>A0A7Z7FH01</accession>
<organism evidence="1 2">
    <name type="scientific">Paraburkholderia steynii</name>
    <dbReference type="NCBI Taxonomy" id="1245441"/>
    <lineage>
        <taxon>Bacteria</taxon>
        <taxon>Pseudomonadati</taxon>
        <taxon>Pseudomonadota</taxon>
        <taxon>Betaproteobacteria</taxon>
        <taxon>Burkholderiales</taxon>
        <taxon>Burkholderiaceae</taxon>
        <taxon>Paraburkholderia</taxon>
    </lineage>
</organism>
<dbReference type="SUPFAM" id="SSF88713">
    <property type="entry name" value="Glycoside hydrolase/deacetylase"/>
    <property type="match status" value="1"/>
</dbReference>
<gene>
    <name evidence="1" type="ORF">SAMN04487926_10326</name>
</gene>
<dbReference type="PANTHER" id="PTHR30292">
    <property type="entry name" value="UNCHARACTERIZED PROTEIN YBGL-RELATED"/>
    <property type="match status" value="1"/>
</dbReference>
<evidence type="ECO:0000313" key="2">
    <source>
        <dbReference type="Proteomes" id="UP000198900"/>
    </source>
</evidence>
<dbReference type="Gene3D" id="3.20.20.370">
    <property type="entry name" value="Glycoside hydrolase/deacetylase"/>
    <property type="match status" value="1"/>
</dbReference>
<dbReference type="InterPro" id="IPR011330">
    <property type="entry name" value="Glyco_hydro/deAcase_b/a-brl"/>
</dbReference>
<dbReference type="RefSeq" id="WP_091776255.1">
    <property type="nucleotide sequence ID" value="NZ_FNDI01000003.1"/>
</dbReference>
<sequence length="258" mass="27952">MQRNSVDLNSDMGEGFGVWTIGGGVDEAIMPQISSANIAAGFHAGDPCTIANTVAMAKKFGVGIGVHPGYRDLVGFGRRVIHASSEELVNDVVYQCGAMREFARLHGMDLSHVKLHGALYMHAAVDETFATAFVHTLHTLDAGMPIYCMANSVIERIARTCGHPVVREFYADRDYDDSGSIVFSRRVHAPEPGEIARKVLRACTEGRVATTDGGDIAIEFESVCVHSDTPGAVQILKTVREVLAQHDVAIQRPVPRYC</sequence>
<dbReference type="Proteomes" id="UP000198900">
    <property type="component" value="Unassembled WGS sequence"/>
</dbReference>
<name>A0A7Z7FH01_9BURK</name>
<comment type="caution">
    <text evidence="1">The sequence shown here is derived from an EMBL/GenBank/DDBJ whole genome shotgun (WGS) entry which is preliminary data.</text>
</comment>
<proteinExistence type="predicted"/>
<protein>
    <submittedName>
        <fullName evidence="1">UPF0271 protein</fullName>
    </submittedName>
</protein>
<dbReference type="AlphaFoldDB" id="A0A7Z7FH01"/>
<dbReference type="InterPro" id="IPR005501">
    <property type="entry name" value="LamB/YcsF/PxpA-like"/>
</dbReference>
<evidence type="ECO:0000313" key="1">
    <source>
        <dbReference type="EMBL" id="SDH24085.1"/>
    </source>
</evidence>
<dbReference type="PANTHER" id="PTHR30292:SF0">
    <property type="entry name" value="5-OXOPROLINASE SUBUNIT A"/>
    <property type="match status" value="1"/>
</dbReference>
<dbReference type="GO" id="GO:0005975">
    <property type="term" value="P:carbohydrate metabolic process"/>
    <property type="evidence" value="ECO:0007669"/>
    <property type="project" value="InterPro"/>
</dbReference>